<accession>A0A4D4J7W0</accession>
<sequence>MDATRAEICVVACANLFRGDGEVLASPMGLIPTLGARLARLTSEPDLLLSDGEAYLLAEVPAPGEQTSTVEGWLPYRKVFDVVAHGRRHVVMGANQLDRYGNQNISCIGPHDRPTRQLLGFRGAPGNTVNHKTSYWVPRHSTRVFVDAVHVVSGVGYDNAAKHPSAGRFHAVHRVVTNLAVLDFDTPDRTMRLVSTHPGVTVDEVRESTGFPVDAGEVGETRRPTAEELRLLRTVLDPKSLRDREVPS</sequence>
<dbReference type="EMBL" id="BJFL01000016">
    <property type="protein sequence ID" value="GDY31604.1"/>
    <property type="molecule type" value="Genomic_DNA"/>
</dbReference>
<dbReference type="InterPro" id="IPR004165">
    <property type="entry name" value="CoA_trans_fam_I"/>
</dbReference>
<dbReference type="PANTHER" id="PTHR43293:SF3">
    <property type="entry name" value="CHOLESTEROL RING-CLEAVING HYDROLASE IPDB SUBUNIT"/>
    <property type="match status" value="1"/>
</dbReference>
<dbReference type="AlphaFoldDB" id="A0A4D4J7W0"/>
<evidence type="ECO:0000313" key="3">
    <source>
        <dbReference type="Proteomes" id="UP000298860"/>
    </source>
</evidence>
<keyword evidence="3" id="KW-1185">Reference proteome</keyword>
<evidence type="ECO:0000313" key="2">
    <source>
        <dbReference type="EMBL" id="GDY31604.1"/>
    </source>
</evidence>
<keyword evidence="2" id="KW-0808">Transferase</keyword>
<name>A0A4D4J7W0_9PSEU</name>
<comment type="caution">
    <text evidence="2">The sequence shown here is derived from an EMBL/GenBank/DDBJ whole genome shotgun (WGS) entry which is preliminary data.</text>
</comment>
<dbReference type="GO" id="GO:0008410">
    <property type="term" value="F:CoA-transferase activity"/>
    <property type="evidence" value="ECO:0007669"/>
    <property type="project" value="InterPro"/>
</dbReference>
<reference evidence="3" key="1">
    <citation type="submission" date="2019-04" db="EMBL/GenBank/DDBJ databases">
        <title>Draft genome sequence of Pseudonocardiaceae bacterium SL3-2-4.</title>
        <authorList>
            <person name="Ningsih F."/>
            <person name="Yokota A."/>
            <person name="Sakai Y."/>
            <person name="Nanatani K."/>
            <person name="Yabe S."/>
            <person name="Oetari A."/>
            <person name="Sjamsuridzal W."/>
        </authorList>
    </citation>
    <scope>NUCLEOTIDE SEQUENCE [LARGE SCALE GENOMIC DNA]</scope>
    <source>
        <strain evidence="3">SL3-2-4</strain>
    </source>
</reference>
<organism evidence="2 3">
    <name type="scientific">Gandjariella thermophila</name>
    <dbReference type="NCBI Taxonomy" id="1931992"/>
    <lineage>
        <taxon>Bacteria</taxon>
        <taxon>Bacillati</taxon>
        <taxon>Actinomycetota</taxon>
        <taxon>Actinomycetes</taxon>
        <taxon>Pseudonocardiales</taxon>
        <taxon>Pseudonocardiaceae</taxon>
        <taxon>Gandjariella</taxon>
    </lineage>
</organism>
<gene>
    <name evidence="2" type="ORF">GTS_32370</name>
</gene>
<protein>
    <submittedName>
        <fullName evidence="2">CoA-transferase</fullName>
    </submittedName>
</protein>
<dbReference type="InterPro" id="IPR037171">
    <property type="entry name" value="NagB/RpiA_transferase-like"/>
</dbReference>
<dbReference type="Proteomes" id="UP000298860">
    <property type="component" value="Unassembled WGS sequence"/>
</dbReference>
<dbReference type="SUPFAM" id="SSF100950">
    <property type="entry name" value="NagB/RpiA/CoA transferase-like"/>
    <property type="match status" value="1"/>
</dbReference>
<dbReference type="Pfam" id="PF01144">
    <property type="entry name" value="CoA_trans"/>
    <property type="match status" value="1"/>
</dbReference>
<dbReference type="Gene3D" id="3.40.1080.10">
    <property type="entry name" value="Glutaconate Coenzyme A-transferase"/>
    <property type="match status" value="1"/>
</dbReference>
<dbReference type="PANTHER" id="PTHR43293">
    <property type="entry name" value="ACETATE COA-TRANSFERASE YDIF"/>
    <property type="match status" value="1"/>
</dbReference>
<dbReference type="OrthoDB" id="9813111at2"/>
<dbReference type="SMART" id="SM00882">
    <property type="entry name" value="CoA_trans"/>
    <property type="match status" value="1"/>
</dbReference>
<evidence type="ECO:0000256" key="1">
    <source>
        <dbReference type="ARBA" id="ARBA00007047"/>
    </source>
</evidence>
<proteinExistence type="inferred from homology"/>
<dbReference type="RefSeq" id="WP_137814761.1">
    <property type="nucleotide sequence ID" value="NZ_BJFL01000016.1"/>
</dbReference>
<comment type="similarity">
    <text evidence="1">Belongs to the 3-oxoacid CoA-transferase subunit B family.</text>
</comment>